<dbReference type="Gene3D" id="3.40.720.10">
    <property type="entry name" value="Alkaline Phosphatase, subunit A"/>
    <property type="match status" value="1"/>
</dbReference>
<comment type="similarity">
    <text evidence="2">Belongs to the sulfatase family.</text>
</comment>
<keyword evidence="5" id="KW-0325">Glycoprotein</keyword>
<feature type="signal peptide" evidence="6">
    <location>
        <begin position="1"/>
        <end position="25"/>
    </location>
</feature>
<dbReference type="InterPro" id="IPR000917">
    <property type="entry name" value="Sulfatase_N"/>
</dbReference>
<dbReference type="Proteomes" id="UP000594454">
    <property type="component" value="Chromosome 5"/>
</dbReference>
<evidence type="ECO:0000256" key="5">
    <source>
        <dbReference type="ARBA" id="ARBA00023180"/>
    </source>
</evidence>
<evidence type="ECO:0000256" key="2">
    <source>
        <dbReference type="ARBA" id="ARBA00008779"/>
    </source>
</evidence>
<comment type="cofactor">
    <cofactor evidence="1">
        <name>Ca(2+)</name>
        <dbReference type="ChEBI" id="CHEBI:29108"/>
    </cofactor>
</comment>
<protein>
    <recommendedName>
        <fullName evidence="11">N-sulfoglucosamine sulfohydrolase</fullName>
    </recommendedName>
</protein>
<dbReference type="Pfam" id="PF00884">
    <property type="entry name" value="Sulfatase"/>
    <property type="match status" value="1"/>
</dbReference>
<evidence type="ECO:0000256" key="3">
    <source>
        <dbReference type="ARBA" id="ARBA00022729"/>
    </source>
</evidence>
<dbReference type="SUPFAM" id="SSF53649">
    <property type="entry name" value="Alkaline phosphatase-like"/>
    <property type="match status" value="1"/>
</dbReference>
<name>A0A7R8V0M6_HERIL</name>
<proteinExistence type="inferred from homology"/>
<dbReference type="FunCoup" id="A0A7R8V0M6">
    <property type="interactions" value="151"/>
</dbReference>
<dbReference type="PANTHER" id="PTHR43108:SF6">
    <property type="entry name" value="N-SULPHOGLUCOSAMINE SULPHOHYDROLASE"/>
    <property type="match status" value="1"/>
</dbReference>
<dbReference type="GO" id="GO:0006027">
    <property type="term" value="P:glycosaminoglycan catabolic process"/>
    <property type="evidence" value="ECO:0007669"/>
    <property type="project" value="TreeGrafter"/>
</dbReference>
<dbReference type="GO" id="GO:0016250">
    <property type="term" value="F:N-sulfoglucosamine sulfohydrolase activity"/>
    <property type="evidence" value="ECO:0007669"/>
    <property type="project" value="TreeGrafter"/>
</dbReference>
<dbReference type="InParanoid" id="A0A7R8V0M6"/>
<feature type="domain" description="Sulfatase N-terminal" evidence="7">
    <location>
        <begin position="30"/>
        <end position="336"/>
    </location>
</feature>
<dbReference type="CDD" id="cd16027">
    <property type="entry name" value="SGSH"/>
    <property type="match status" value="1"/>
</dbReference>
<dbReference type="GO" id="GO:0030200">
    <property type="term" value="P:heparan sulfate proteoglycan catabolic process"/>
    <property type="evidence" value="ECO:0007669"/>
    <property type="project" value="TreeGrafter"/>
</dbReference>
<sequence length="516" mass="58561">MEVTVVKGFLVLLAAVVVLENSVNATDSNKNVVLLLADDAAFEMGAYMNKICQTPHLDALAKRGLIFNNAFTSVSSCSPSRAQILTGLTSHQNGMYGLHQGVHHFNVFDEVKSLPGLLHPKHVLTGLIGKKHVGPKSNFPFDYEQTEETHSINQVGRNITKIKLFVREFLELAKNSSRPFFLMVAFHDPHRCGHITPQYGEFCERWGSGEIGMGTIPDWTPIYYDWQNIPYPGYLPDTETVRRELAAQYQTISRLDQGVGLVLKEVENAGYGDNSLVIYTSDNGPPFPGGRTTLYDPGVREPMIIYSPDKNARHHDITYAMTSLLDVFPTVLDYFGASNSDESTKYLGKSLLPLLVKEPPKDDEAVIFGSQNFHEITMNYPMRMIRNNRFKLIHNLNYRAIFSIDQDLYTSPTFQEILNATIFERPLPWYKTLRQYYERPEWEMYDLKLDPLERLNIANKAGVKDIREKLQAKLREMQVATKDPWVCAPHGVLQNQGPYKEKPTCFTLGDSVKESI</sequence>
<reference evidence="9 10" key="1">
    <citation type="submission" date="2020-11" db="EMBL/GenBank/DDBJ databases">
        <authorList>
            <person name="Wallbank WR R."/>
            <person name="Pardo Diaz C."/>
            <person name="Kozak K."/>
            <person name="Martin S."/>
            <person name="Jiggins C."/>
            <person name="Moest M."/>
            <person name="Warren A I."/>
            <person name="Generalovic N T."/>
            <person name="Byers J.R.P. K."/>
            <person name="Montejo-Kovacevich G."/>
            <person name="Yen C E."/>
        </authorList>
    </citation>
    <scope>NUCLEOTIDE SEQUENCE [LARGE SCALE GENOMIC DNA]</scope>
</reference>
<feature type="domain" description="N-sulphoglucosamine sulphohydrolase C-terminal" evidence="8">
    <location>
        <begin position="430"/>
        <end position="478"/>
    </location>
</feature>
<evidence type="ECO:0000259" key="8">
    <source>
        <dbReference type="Pfam" id="PF16347"/>
    </source>
</evidence>
<dbReference type="OrthoDB" id="10012954at2759"/>
<dbReference type="PROSITE" id="PS00523">
    <property type="entry name" value="SULFATASE_1"/>
    <property type="match status" value="1"/>
</dbReference>
<feature type="chain" id="PRO_5030572793" description="N-sulfoglucosamine sulfohydrolase" evidence="6">
    <location>
        <begin position="26"/>
        <end position="516"/>
    </location>
</feature>
<keyword evidence="4" id="KW-0378">Hydrolase</keyword>
<evidence type="ECO:0000256" key="4">
    <source>
        <dbReference type="ARBA" id="ARBA00022801"/>
    </source>
</evidence>
<dbReference type="EMBL" id="LR899013">
    <property type="protein sequence ID" value="CAD7090059.1"/>
    <property type="molecule type" value="Genomic_DNA"/>
</dbReference>
<dbReference type="AlphaFoldDB" id="A0A7R8V0M6"/>
<evidence type="ECO:0000313" key="10">
    <source>
        <dbReference type="Proteomes" id="UP000594454"/>
    </source>
</evidence>
<organism evidence="9 10">
    <name type="scientific">Hermetia illucens</name>
    <name type="common">Black soldier fly</name>
    <dbReference type="NCBI Taxonomy" id="343691"/>
    <lineage>
        <taxon>Eukaryota</taxon>
        <taxon>Metazoa</taxon>
        <taxon>Ecdysozoa</taxon>
        <taxon>Arthropoda</taxon>
        <taxon>Hexapoda</taxon>
        <taxon>Insecta</taxon>
        <taxon>Pterygota</taxon>
        <taxon>Neoptera</taxon>
        <taxon>Endopterygota</taxon>
        <taxon>Diptera</taxon>
        <taxon>Brachycera</taxon>
        <taxon>Stratiomyomorpha</taxon>
        <taxon>Stratiomyidae</taxon>
        <taxon>Hermetiinae</taxon>
        <taxon>Hermetia</taxon>
    </lineage>
</organism>
<dbReference type="InterPro" id="IPR017850">
    <property type="entry name" value="Alkaline_phosphatase_core_sf"/>
</dbReference>
<dbReference type="Pfam" id="PF16347">
    <property type="entry name" value="SGSH_C"/>
    <property type="match status" value="1"/>
</dbReference>
<keyword evidence="3 6" id="KW-0732">Signal</keyword>
<evidence type="ECO:0000259" key="7">
    <source>
        <dbReference type="Pfam" id="PF00884"/>
    </source>
</evidence>
<keyword evidence="10" id="KW-1185">Reference proteome</keyword>
<evidence type="ECO:0000256" key="6">
    <source>
        <dbReference type="SAM" id="SignalP"/>
    </source>
</evidence>
<evidence type="ECO:0000313" key="9">
    <source>
        <dbReference type="EMBL" id="CAD7090059.1"/>
    </source>
</evidence>
<evidence type="ECO:0008006" key="11">
    <source>
        <dbReference type="Google" id="ProtNLM"/>
    </source>
</evidence>
<dbReference type="InterPro" id="IPR032506">
    <property type="entry name" value="SGSH_C"/>
</dbReference>
<accession>A0A7R8V0M6</accession>
<dbReference type="PANTHER" id="PTHR43108">
    <property type="entry name" value="N-ACETYLGLUCOSAMINE-6-SULFATASE FAMILY MEMBER"/>
    <property type="match status" value="1"/>
</dbReference>
<dbReference type="InterPro" id="IPR024607">
    <property type="entry name" value="Sulfatase_CS"/>
</dbReference>
<gene>
    <name evidence="9" type="ORF">HERILL_LOCUS12568</name>
</gene>
<dbReference type="OMA" id="MAYPMRM"/>
<evidence type="ECO:0000256" key="1">
    <source>
        <dbReference type="ARBA" id="ARBA00001913"/>
    </source>
</evidence>